<dbReference type="SUPFAM" id="SSF52313">
    <property type="entry name" value="Ribosomal protein S2"/>
    <property type="match status" value="1"/>
</dbReference>
<dbReference type="GO" id="GO:0015935">
    <property type="term" value="C:small ribosomal subunit"/>
    <property type="evidence" value="ECO:0007669"/>
    <property type="project" value="InterPro"/>
</dbReference>
<keyword evidence="8" id="KW-1185">Reference proteome</keyword>
<dbReference type="Gene3D" id="3.40.50.10490">
    <property type="entry name" value="Glucose-6-phosphate isomerase like protein, domain 1"/>
    <property type="match status" value="1"/>
</dbReference>
<comment type="similarity">
    <text evidence="1">Belongs to the universal ribosomal protein uS2 family.</text>
</comment>
<accession>A0A8C7MAM7</accession>
<reference evidence="7" key="1">
    <citation type="submission" date="2025-08" db="UniProtKB">
        <authorList>
            <consortium name="Ensembl"/>
        </authorList>
    </citation>
    <scope>IDENTIFICATION</scope>
</reference>
<organism evidence="7 8">
    <name type="scientific">Oncorhynchus kisutch</name>
    <name type="common">Coho salmon</name>
    <name type="synonym">Salmo kisutch</name>
    <dbReference type="NCBI Taxonomy" id="8019"/>
    <lineage>
        <taxon>Eukaryota</taxon>
        <taxon>Metazoa</taxon>
        <taxon>Chordata</taxon>
        <taxon>Craniata</taxon>
        <taxon>Vertebrata</taxon>
        <taxon>Euteleostomi</taxon>
        <taxon>Actinopterygii</taxon>
        <taxon>Neopterygii</taxon>
        <taxon>Teleostei</taxon>
        <taxon>Protacanthopterygii</taxon>
        <taxon>Salmoniformes</taxon>
        <taxon>Salmonidae</taxon>
        <taxon>Salmoninae</taxon>
        <taxon>Oncorhynchus</taxon>
    </lineage>
</organism>
<dbReference type="GeneTree" id="ENSGT00940000155858"/>
<dbReference type="InterPro" id="IPR023591">
    <property type="entry name" value="Ribosomal_uS2_flav_dom_sf"/>
</dbReference>
<evidence type="ECO:0000256" key="1">
    <source>
        <dbReference type="ARBA" id="ARBA00006242"/>
    </source>
</evidence>
<dbReference type="InterPro" id="IPR001865">
    <property type="entry name" value="Ribosomal_uS2"/>
</dbReference>
<dbReference type="Proteomes" id="UP000694557">
    <property type="component" value="Unassembled WGS sequence"/>
</dbReference>
<keyword evidence="2" id="KW-0689">Ribosomal protein</keyword>
<keyword evidence="6" id="KW-0472">Membrane</keyword>
<feature type="region of interest" description="Disordered" evidence="5">
    <location>
        <begin position="138"/>
        <end position="157"/>
    </location>
</feature>
<dbReference type="GO" id="GO:0003735">
    <property type="term" value="F:structural constituent of ribosome"/>
    <property type="evidence" value="ECO:0007669"/>
    <property type="project" value="InterPro"/>
</dbReference>
<evidence type="ECO:0000313" key="7">
    <source>
        <dbReference type="Ensembl" id="ENSOKIP00005040648.1"/>
    </source>
</evidence>
<reference evidence="7" key="2">
    <citation type="submission" date="2025-09" db="UniProtKB">
        <authorList>
            <consortium name="Ensembl"/>
        </authorList>
    </citation>
    <scope>IDENTIFICATION</scope>
</reference>
<evidence type="ECO:0000256" key="3">
    <source>
        <dbReference type="ARBA" id="ARBA00023274"/>
    </source>
</evidence>
<dbReference type="Ensembl" id="ENSOKIT00005042881.1">
    <property type="protein sequence ID" value="ENSOKIP00005040648.1"/>
    <property type="gene ID" value="ENSOKIG00005017238.1"/>
</dbReference>
<name>A0A8C7MAM7_ONCKI</name>
<sequence>METEMEDDWWNLQYIFTSLPFLFLFYGEVQNSIRRCLVLFHITRNLGKVVTMSGGLDVLQMKEEDVLKFLAAGTHLGGTNMDFQMEHYTYKRKSDGVYIINLKKTWEKLLLAARAIVAIENPADVCVISSRNTGQRAVGGSKAVGSRVPTSTMATPSVTSHLTQVSAGSPLLGGPLGFGMLGGLVPVSLPFQFPSLLNFTPPGAPGVSSLGTGANSGYSLSQSDLMDANQSQGGDMKRKSH</sequence>
<dbReference type="PRINTS" id="PR00395">
    <property type="entry name" value="RIBOSOMALS2"/>
</dbReference>
<keyword evidence="3" id="KW-0687">Ribonucleoprotein</keyword>
<keyword evidence="6" id="KW-1133">Transmembrane helix</keyword>
<evidence type="ECO:0000256" key="5">
    <source>
        <dbReference type="SAM" id="MobiDB-lite"/>
    </source>
</evidence>
<dbReference type="GO" id="GO:0006412">
    <property type="term" value="P:translation"/>
    <property type="evidence" value="ECO:0007669"/>
    <property type="project" value="InterPro"/>
</dbReference>
<feature type="transmembrane region" description="Helical" evidence="6">
    <location>
        <begin position="12"/>
        <end position="29"/>
    </location>
</feature>
<dbReference type="InterPro" id="IPR005707">
    <property type="entry name" value="Ribosomal_uS2_euk/arc"/>
</dbReference>
<dbReference type="PROSITE" id="PS00962">
    <property type="entry name" value="RIBOSOMAL_S2_1"/>
    <property type="match status" value="1"/>
</dbReference>
<feature type="region of interest" description="Disordered" evidence="5">
    <location>
        <begin position="218"/>
        <end position="241"/>
    </location>
</feature>
<protein>
    <recommendedName>
        <fullName evidence="4">40S ribosomal protein SA</fullName>
    </recommendedName>
</protein>
<gene>
    <name evidence="7" type="primary">LOC109888473</name>
</gene>
<dbReference type="AlphaFoldDB" id="A0A8C7MAM7"/>
<evidence type="ECO:0000256" key="4">
    <source>
        <dbReference type="ARBA" id="ARBA00035401"/>
    </source>
</evidence>
<evidence type="ECO:0000313" key="8">
    <source>
        <dbReference type="Proteomes" id="UP000694557"/>
    </source>
</evidence>
<feature type="compositionally biased region" description="Polar residues" evidence="5">
    <location>
        <begin position="148"/>
        <end position="157"/>
    </location>
</feature>
<dbReference type="InterPro" id="IPR018130">
    <property type="entry name" value="Ribosomal_uS2_CS"/>
</dbReference>
<feature type="compositionally biased region" description="Polar residues" evidence="5">
    <location>
        <begin position="218"/>
        <end position="233"/>
    </location>
</feature>
<dbReference type="PANTHER" id="PTHR11489">
    <property type="entry name" value="40S RIBOSOMAL PROTEIN SA"/>
    <property type="match status" value="1"/>
</dbReference>
<keyword evidence="6" id="KW-0812">Transmembrane</keyword>
<evidence type="ECO:0000256" key="2">
    <source>
        <dbReference type="ARBA" id="ARBA00022980"/>
    </source>
</evidence>
<evidence type="ECO:0000256" key="6">
    <source>
        <dbReference type="SAM" id="Phobius"/>
    </source>
</evidence>
<proteinExistence type="inferred from homology"/>